<reference evidence="8" key="1">
    <citation type="submission" date="2019-07" db="EMBL/GenBank/DDBJ databases">
        <title>Hyphodiscus hymeniophilus genome sequencing and assembly.</title>
        <authorList>
            <person name="Kramer G."/>
            <person name="Nodwell J."/>
        </authorList>
    </citation>
    <scope>NUCLEOTIDE SEQUENCE</scope>
    <source>
        <strain evidence="8">ATCC 34498</strain>
    </source>
</reference>
<dbReference type="EC" id="2.7.8.5" evidence="7"/>
<comment type="caution">
    <text evidence="8">The sequence shown here is derived from an EMBL/GenBank/DDBJ whole genome shotgun (WGS) entry which is preliminary data.</text>
</comment>
<keyword evidence="7" id="KW-0496">Mitochondrion</keyword>
<dbReference type="Proteomes" id="UP000785200">
    <property type="component" value="Unassembled WGS sequence"/>
</dbReference>
<keyword evidence="9" id="KW-1185">Reference proteome</keyword>
<dbReference type="GO" id="GO:0032049">
    <property type="term" value="P:cardiolipin biosynthetic process"/>
    <property type="evidence" value="ECO:0007669"/>
    <property type="project" value="InterPro"/>
</dbReference>
<evidence type="ECO:0000256" key="3">
    <source>
        <dbReference type="ARBA" id="ARBA00022737"/>
    </source>
</evidence>
<keyword evidence="3" id="KW-0677">Repeat</keyword>
<comment type="similarity">
    <text evidence="7">Belongs to the CDP-alcohol phosphatidyltransferase class-II family.</text>
</comment>
<evidence type="ECO:0000256" key="5">
    <source>
        <dbReference type="ARBA" id="ARBA00023209"/>
    </source>
</evidence>
<dbReference type="InterPro" id="IPR016270">
    <property type="entry name" value="PGS1"/>
</dbReference>
<accession>A0A9P6VED3</accession>
<evidence type="ECO:0000313" key="9">
    <source>
        <dbReference type="Proteomes" id="UP000785200"/>
    </source>
</evidence>
<dbReference type="Gene3D" id="3.30.870.10">
    <property type="entry name" value="Endonuclease Chain A"/>
    <property type="match status" value="1"/>
</dbReference>
<dbReference type="PANTHER" id="PTHR12586:SF1">
    <property type="entry name" value="CDP-DIACYLGLYCEROL--GLYCEROL-3-PHOSPHATE 3-PHOSPHATIDYLTRANSFERASE, MITOCHONDRIAL"/>
    <property type="match status" value="1"/>
</dbReference>
<evidence type="ECO:0000256" key="2">
    <source>
        <dbReference type="ARBA" id="ARBA00022679"/>
    </source>
</evidence>
<evidence type="ECO:0000256" key="6">
    <source>
        <dbReference type="ARBA" id="ARBA00023264"/>
    </source>
</evidence>
<comment type="catalytic activity">
    <reaction evidence="7">
        <text>a CDP-1,2-diacyl-sn-glycerol + sn-glycerol 3-phosphate = a 1,2-diacyl-sn-glycero-3-phospho-(1'-sn-glycero-3'-phosphate) + CMP + H(+)</text>
        <dbReference type="Rhea" id="RHEA:12593"/>
        <dbReference type="ChEBI" id="CHEBI:15378"/>
        <dbReference type="ChEBI" id="CHEBI:57597"/>
        <dbReference type="ChEBI" id="CHEBI:58332"/>
        <dbReference type="ChEBI" id="CHEBI:60110"/>
        <dbReference type="ChEBI" id="CHEBI:60377"/>
        <dbReference type="EC" id="2.7.8.5"/>
    </reaction>
</comment>
<keyword evidence="4 7" id="KW-0443">Lipid metabolism</keyword>
<sequence>MSSLHFYALYRKHRTRTNRLRGTRKSPGPSTAALLAPLVREFGSERVEVRMYHTPNLRGFWKWVLPERLNEGMGVQHMKLYGVDDELIISG</sequence>
<dbReference type="AlphaFoldDB" id="A0A9P6VED3"/>
<keyword evidence="7" id="KW-0547">Nucleotide-binding</keyword>
<protein>
    <recommendedName>
        <fullName evidence="7">CDP-diacylglycerol--glycerol-3-phosphate 3-phosphatidyltransferase</fullName>
        <ecNumber evidence="7">2.7.8.5</ecNumber>
    </recommendedName>
</protein>
<name>A0A9P6VED3_9HELO</name>
<keyword evidence="6 7" id="KW-1208">Phospholipid metabolism</keyword>
<dbReference type="EMBL" id="VNKQ01000016">
    <property type="protein sequence ID" value="KAG0646328.1"/>
    <property type="molecule type" value="Genomic_DNA"/>
</dbReference>
<dbReference type="GO" id="GO:0008444">
    <property type="term" value="F:CDP-diacylglycerol-glycerol-3-phosphate 3-phosphatidyltransferase activity"/>
    <property type="evidence" value="ECO:0007669"/>
    <property type="project" value="UniProtKB-EC"/>
</dbReference>
<gene>
    <name evidence="8" type="ORF">D0Z07_8095</name>
</gene>
<proteinExistence type="inferred from homology"/>
<evidence type="ECO:0000313" key="8">
    <source>
        <dbReference type="EMBL" id="KAG0646328.1"/>
    </source>
</evidence>
<evidence type="ECO:0000256" key="1">
    <source>
        <dbReference type="ARBA" id="ARBA00022516"/>
    </source>
</evidence>
<keyword evidence="7" id="KW-0067">ATP-binding</keyword>
<dbReference type="PANTHER" id="PTHR12586">
    <property type="entry name" value="CDP-DIACYLGLYCEROL--SERINE O-PHOSPHATIDYLTRANSFERASE"/>
    <property type="match status" value="1"/>
</dbReference>
<dbReference type="GO" id="GO:0005739">
    <property type="term" value="C:mitochondrion"/>
    <property type="evidence" value="ECO:0007669"/>
    <property type="project" value="UniProtKB-SubCell"/>
</dbReference>
<keyword evidence="5 7" id="KW-0594">Phospholipid biosynthesis</keyword>
<keyword evidence="1 7" id="KW-0444">Lipid biosynthesis</keyword>
<evidence type="ECO:0000256" key="7">
    <source>
        <dbReference type="RuleBase" id="RU365024"/>
    </source>
</evidence>
<dbReference type="OrthoDB" id="10250191at2759"/>
<keyword evidence="2 7" id="KW-0808">Transferase</keyword>
<comment type="subcellular location">
    <subcellularLocation>
        <location evidence="7">Mitochondrion</location>
    </subcellularLocation>
</comment>
<comment type="function">
    <text evidence="7">Functions in the biosynthesis of the anionic phospholipids phosphatidylglycerol and cardiolipin.</text>
</comment>
<dbReference type="GO" id="GO:0005524">
    <property type="term" value="F:ATP binding"/>
    <property type="evidence" value="ECO:0007669"/>
    <property type="project" value="UniProtKB-KW"/>
</dbReference>
<dbReference type="SUPFAM" id="SSF56024">
    <property type="entry name" value="Phospholipase D/nuclease"/>
    <property type="match status" value="1"/>
</dbReference>
<comment type="pathway">
    <text evidence="7">Phospholipid metabolism; phosphatidylglycerol biosynthesis; phosphatidylglycerol from CDP-diacylglycerol: step 1/2.</text>
</comment>
<evidence type="ECO:0000256" key="4">
    <source>
        <dbReference type="ARBA" id="ARBA00023098"/>
    </source>
</evidence>
<organism evidence="8 9">
    <name type="scientific">Hyphodiscus hymeniophilus</name>
    <dbReference type="NCBI Taxonomy" id="353542"/>
    <lineage>
        <taxon>Eukaryota</taxon>
        <taxon>Fungi</taxon>
        <taxon>Dikarya</taxon>
        <taxon>Ascomycota</taxon>
        <taxon>Pezizomycotina</taxon>
        <taxon>Leotiomycetes</taxon>
        <taxon>Helotiales</taxon>
        <taxon>Hyphodiscaceae</taxon>
        <taxon>Hyphodiscus</taxon>
    </lineage>
</organism>